<keyword evidence="1" id="KW-1133">Transmembrane helix</keyword>
<reference evidence="2 3" key="1">
    <citation type="submission" date="2021-06" db="EMBL/GenBank/DDBJ databases">
        <title>Bacillus sp. RD4P76, an endophyte from a halophyte.</title>
        <authorList>
            <person name="Sun J.-Q."/>
        </authorList>
    </citation>
    <scope>NUCLEOTIDE SEQUENCE [LARGE SCALE GENOMIC DNA]</scope>
    <source>
        <strain evidence="2 3">JCM 17098</strain>
    </source>
</reference>
<organism evidence="2 3">
    <name type="scientific">Evansella alkalicola</name>
    <dbReference type="NCBI Taxonomy" id="745819"/>
    <lineage>
        <taxon>Bacteria</taxon>
        <taxon>Bacillati</taxon>
        <taxon>Bacillota</taxon>
        <taxon>Bacilli</taxon>
        <taxon>Bacillales</taxon>
        <taxon>Bacillaceae</taxon>
        <taxon>Evansella</taxon>
    </lineage>
</organism>
<sequence>MNEKELMDLKDKVIDLKRFAFILIALSGFLSVGLILPTDSIATEYQGLVVGIIAVLLVGAVWFHRAAMRTQKIVNEEEF</sequence>
<evidence type="ECO:0000256" key="1">
    <source>
        <dbReference type="SAM" id="Phobius"/>
    </source>
</evidence>
<dbReference type="InterPro" id="IPR025418">
    <property type="entry name" value="YrhC-like"/>
</dbReference>
<proteinExistence type="predicted"/>
<keyword evidence="3" id="KW-1185">Reference proteome</keyword>
<dbReference type="RefSeq" id="WP_088074733.1">
    <property type="nucleotide sequence ID" value="NZ_JAHQCR010000053.1"/>
</dbReference>
<accession>A0ABS6JVZ0</accession>
<protein>
    <submittedName>
        <fullName evidence="2">YrhC family protein</fullName>
    </submittedName>
</protein>
<feature type="transmembrane region" description="Helical" evidence="1">
    <location>
        <begin position="45"/>
        <end position="63"/>
    </location>
</feature>
<dbReference type="Proteomes" id="UP000790580">
    <property type="component" value="Unassembled WGS sequence"/>
</dbReference>
<dbReference type="EMBL" id="JAHQCR010000053">
    <property type="protein sequence ID" value="MBU9722560.1"/>
    <property type="molecule type" value="Genomic_DNA"/>
</dbReference>
<comment type="caution">
    <text evidence="2">The sequence shown here is derived from an EMBL/GenBank/DDBJ whole genome shotgun (WGS) entry which is preliminary data.</text>
</comment>
<keyword evidence="1" id="KW-0812">Transmembrane</keyword>
<feature type="transmembrane region" description="Helical" evidence="1">
    <location>
        <begin position="20"/>
        <end position="39"/>
    </location>
</feature>
<gene>
    <name evidence="2" type="ORF">KS407_14080</name>
</gene>
<keyword evidence="1" id="KW-0472">Membrane</keyword>
<name>A0ABS6JVZ0_9BACI</name>
<evidence type="ECO:0000313" key="2">
    <source>
        <dbReference type="EMBL" id="MBU9722560.1"/>
    </source>
</evidence>
<evidence type="ECO:0000313" key="3">
    <source>
        <dbReference type="Proteomes" id="UP000790580"/>
    </source>
</evidence>
<dbReference type="Pfam" id="PF14143">
    <property type="entry name" value="YrhC"/>
    <property type="match status" value="1"/>
</dbReference>